<organism evidence="1 2">
    <name type="scientific">Parascaris equorum</name>
    <name type="common">Equine roundworm</name>
    <dbReference type="NCBI Taxonomy" id="6256"/>
    <lineage>
        <taxon>Eukaryota</taxon>
        <taxon>Metazoa</taxon>
        <taxon>Ecdysozoa</taxon>
        <taxon>Nematoda</taxon>
        <taxon>Chromadorea</taxon>
        <taxon>Rhabditida</taxon>
        <taxon>Spirurina</taxon>
        <taxon>Ascaridomorpha</taxon>
        <taxon>Ascaridoidea</taxon>
        <taxon>Ascarididae</taxon>
        <taxon>Parascaris</taxon>
    </lineage>
</organism>
<dbReference type="Proteomes" id="UP000887564">
    <property type="component" value="Unplaced"/>
</dbReference>
<sequence length="88" mass="10422">MESGQITVLPHRNLSSFAMGNHLLCLKLDALIQRRFPNHFRWRLMFLTDFSQIVPYIGDNQHYSQLLTGLQLGRNYYVHIQVLDRNSY</sequence>
<accession>A0A914RMB2</accession>
<dbReference type="WBParaSite" id="PEQ_0000595201-mRNA-1">
    <property type="protein sequence ID" value="PEQ_0000595201-mRNA-1"/>
    <property type="gene ID" value="PEQ_0000595201"/>
</dbReference>
<evidence type="ECO:0000313" key="2">
    <source>
        <dbReference type="WBParaSite" id="PEQ_0000595201-mRNA-1"/>
    </source>
</evidence>
<proteinExistence type="predicted"/>
<evidence type="ECO:0000313" key="1">
    <source>
        <dbReference type="Proteomes" id="UP000887564"/>
    </source>
</evidence>
<name>A0A914RMB2_PAREQ</name>
<protein>
    <submittedName>
        <fullName evidence="2">Uncharacterized protein</fullName>
    </submittedName>
</protein>
<dbReference type="AlphaFoldDB" id="A0A914RMB2"/>
<reference evidence="2" key="1">
    <citation type="submission" date="2022-11" db="UniProtKB">
        <authorList>
            <consortium name="WormBaseParasite"/>
        </authorList>
    </citation>
    <scope>IDENTIFICATION</scope>
</reference>
<keyword evidence="1" id="KW-1185">Reference proteome</keyword>